<evidence type="ECO:0000256" key="1">
    <source>
        <dbReference type="SAM" id="Phobius"/>
    </source>
</evidence>
<gene>
    <name evidence="2" type="ORF">SAMN04244570_2161</name>
</gene>
<reference evidence="3" key="1">
    <citation type="submission" date="2017-02" db="EMBL/GenBank/DDBJ databases">
        <authorList>
            <person name="Varghese N."/>
            <person name="Submissions S."/>
        </authorList>
    </citation>
    <scope>NUCLEOTIDE SEQUENCE [LARGE SCALE GENOMIC DNA]</scope>
    <source>
        <strain evidence="3">DSM 23966</strain>
    </source>
</reference>
<sequence>MLTEFPVIHTNIWDAVWAVPVVLVVVLLATWIFRLPPSWLSTLATTLALGLSVFISHPGNLSAGIFMGFFYSGAAMGTIYSVKQSFRAYRQN</sequence>
<evidence type="ECO:0000313" key="2">
    <source>
        <dbReference type="EMBL" id="SKA98747.1"/>
    </source>
</evidence>
<proteinExistence type="predicted"/>
<keyword evidence="1" id="KW-1133">Transmembrane helix</keyword>
<organism evidence="2 3">
    <name type="scientific">Sporosarcina newyorkensis</name>
    <dbReference type="NCBI Taxonomy" id="759851"/>
    <lineage>
        <taxon>Bacteria</taxon>
        <taxon>Bacillati</taxon>
        <taxon>Bacillota</taxon>
        <taxon>Bacilli</taxon>
        <taxon>Bacillales</taxon>
        <taxon>Caryophanaceae</taxon>
        <taxon>Sporosarcina</taxon>
    </lineage>
</organism>
<keyword evidence="1" id="KW-0472">Membrane</keyword>
<evidence type="ECO:0000313" key="3">
    <source>
        <dbReference type="Proteomes" id="UP000190042"/>
    </source>
</evidence>
<feature type="transmembrane region" description="Helical" evidence="1">
    <location>
        <begin position="12"/>
        <end position="32"/>
    </location>
</feature>
<dbReference type="AlphaFoldDB" id="A0A1T4YAA7"/>
<feature type="transmembrane region" description="Helical" evidence="1">
    <location>
        <begin position="39"/>
        <end position="57"/>
    </location>
</feature>
<keyword evidence="1" id="KW-0812">Transmembrane</keyword>
<name>A0A1T4YAA7_9BACL</name>
<dbReference type="RefSeq" id="WP_245799487.1">
    <property type="nucleotide sequence ID" value="NZ_FUYJ01000003.1"/>
</dbReference>
<keyword evidence="3" id="KW-1185">Reference proteome</keyword>
<dbReference type="EMBL" id="FUYJ01000003">
    <property type="protein sequence ID" value="SKA98747.1"/>
    <property type="molecule type" value="Genomic_DNA"/>
</dbReference>
<dbReference type="Proteomes" id="UP000190042">
    <property type="component" value="Unassembled WGS sequence"/>
</dbReference>
<feature type="transmembrane region" description="Helical" evidence="1">
    <location>
        <begin position="63"/>
        <end position="82"/>
    </location>
</feature>
<protein>
    <submittedName>
        <fullName evidence="2">Uncharacterized protein</fullName>
    </submittedName>
</protein>
<accession>A0A1T4YAA7</accession>